<organism evidence="1">
    <name type="scientific">marine sediment metagenome</name>
    <dbReference type="NCBI Taxonomy" id="412755"/>
    <lineage>
        <taxon>unclassified sequences</taxon>
        <taxon>metagenomes</taxon>
        <taxon>ecological metagenomes</taxon>
    </lineage>
</organism>
<gene>
    <name evidence="1" type="ORF">LCGC14_0117650</name>
</gene>
<sequence>MKKLNLFIAATMLISAHGLTAQDNNDTNVATHQLDVNVPELAILDIYDANTGFEAGPIMFDMTNVSLVGTNAEAGMYAFQDIDYQNLYLNYTSVTGQAGSGYDVTRQIDVQFEPGSTFPGNLDLRITPEAPVIIANGGTVNSAGIVTPGGVALGTTTPIGTDAMLVNSIESVYTGDESFGVKLTYTLEQNGNFAGYQAGLYQATLRYTLSDL</sequence>
<name>A0A0F9VMP6_9ZZZZ</name>
<comment type="caution">
    <text evidence="1">The sequence shown here is derived from an EMBL/GenBank/DDBJ whole genome shotgun (WGS) entry which is preliminary data.</text>
</comment>
<accession>A0A0F9VMP6</accession>
<reference evidence="1" key="1">
    <citation type="journal article" date="2015" name="Nature">
        <title>Complex archaea that bridge the gap between prokaryotes and eukaryotes.</title>
        <authorList>
            <person name="Spang A."/>
            <person name="Saw J.H."/>
            <person name="Jorgensen S.L."/>
            <person name="Zaremba-Niedzwiedzka K."/>
            <person name="Martijn J."/>
            <person name="Lind A.E."/>
            <person name="van Eijk R."/>
            <person name="Schleper C."/>
            <person name="Guy L."/>
            <person name="Ettema T.J."/>
        </authorList>
    </citation>
    <scope>NUCLEOTIDE SEQUENCE</scope>
</reference>
<protein>
    <submittedName>
        <fullName evidence="1">Uncharacterized protein</fullName>
    </submittedName>
</protein>
<dbReference type="EMBL" id="LAZR01000036">
    <property type="protein sequence ID" value="KKO01178.1"/>
    <property type="molecule type" value="Genomic_DNA"/>
</dbReference>
<proteinExistence type="predicted"/>
<evidence type="ECO:0000313" key="1">
    <source>
        <dbReference type="EMBL" id="KKO01178.1"/>
    </source>
</evidence>
<dbReference type="AlphaFoldDB" id="A0A0F9VMP6"/>